<proteinExistence type="predicted"/>
<dbReference type="Proteomes" id="UP000037405">
    <property type="component" value="Unassembled WGS sequence"/>
</dbReference>
<evidence type="ECO:0000313" key="1">
    <source>
        <dbReference type="EMBL" id="KON83243.1"/>
    </source>
</evidence>
<keyword evidence="2" id="KW-1185">Reference proteome</keyword>
<dbReference type="AlphaFoldDB" id="A0A0M0G0D7"/>
<dbReference type="OrthoDB" id="2860003at2"/>
<sequence length="235" mass="27209">MNKPKKQEKDLPDFYLTHMQFPKENRQNVIVFLLLFMDLLGVLPLLSDPFHRGFFWAGMIPVILMHIWGIVYLVAPFKFERSYFLYMGVLGVAVAYLYFIVSQKLMYVNVGVEGPLYAVISAVLLVAALIFFQIFNYRMLYSGTYDRLDEDPSSFNLSPIITASSIGYIVAQFLISLTVSQSFKMMVLVAAYSVLILIMAYIATYLHRYMYILQNPEQLKSMYSGFGRPKKERMR</sequence>
<dbReference type="RefSeq" id="WP_053429863.1">
    <property type="nucleotide sequence ID" value="NZ_JAUKEF010000005.1"/>
</dbReference>
<comment type="caution">
    <text evidence="1">The sequence shown here is derived from an EMBL/GenBank/DDBJ whole genome shotgun (WGS) entry which is preliminary data.</text>
</comment>
<dbReference type="EMBL" id="LGUE01000008">
    <property type="protein sequence ID" value="KON83243.1"/>
    <property type="molecule type" value="Genomic_DNA"/>
</dbReference>
<evidence type="ECO:0000313" key="2">
    <source>
        <dbReference type="Proteomes" id="UP000037405"/>
    </source>
</evidence>
<name>A0A0M0G0D7_9BACI</name>
<accession>A0A0M0G0D7</accession>
<protein>
    <submittedName>
        <fullName evidence="1">Uncharacterized protein</fullName>
    </submittedName>
</protein>
<dbReference type="PATRIC" id="fig|189381.12.peg.3681"/>
<gene>
    <name evidence="1" type="ORF">AF331_20705</name>
</gene>
<organism evidence="1 2">
    <name type="scientific">Rossellomorea marisflavi</name>
    <dbReference type="NCBI Taxonomy" id="189381"/>
    <lineage>
        <taxon>Bacteria</taxon>
        <taxon>Bacillati</taxon>
        <taxon>Bacillota</taxon>
        <taxon>Bacilli</taxon>
        <taxon>Bacillales</taxon>
        <taxon>Bacillaceae</taxon>
        <taxon>Rossellomorea</taxon>
    </lineage>
</organism>
<reference evidence="2" key="1">
    <citation type="submission" date="2015-07" db="EMBL/GenBank/DDBJ databases">
        <title>Fjat-14235 jcm11544.</title>
        <authorList>
            <person name="Liu B."/>
            <person name="Wang J."/>
            <person name="Zhu Y."/>
            <person name="Liu G."/>
            <person name="Chen Q."/>
            <person name="Chen Z."/>
            <person name="Lan J."/>
            <person name="Che J."/>
            <person name="Ge C."/>
            <person name="Shi H."/>
            <person name="Pan Z."/>
            <person name="Liu X."/>
        </authorList>
    </citation>
    <scope>NUCLEOTIDE SEQUENCE [LARGE SCALE GENOMIC DNA]</scope>
    <source>
        <strain evidence="2">JCM 11544</strain>
    </source>
</reference>